<name>A0A915EPI4_9BILA</name>
<reference evidence="3" key="1">
    <citation type="submission" date="2022-11" db="UniProtKB">
        <authorList>
            <consortium name="WormBaseParasite"/>
        </authorList>
    </citation>
    <scope>IDENTIFICATION</scope>
</reference>
<dbReference type="AlphaFoldDB" id="A0A915EPI4"/>
<feature type="region of interest" description="Disordered" evidence="1">
    <location>
        <begin position="273"/>
        <end position="294"/>
    </location>
</feature>
<feature type="compositionally biased region" description="Basic residues" evidence="1">
    <location>
        <begin position="469"/>
        <end position="478"/>
    </location>
</feature>
<proteinExistence type="predicted"/>
<keyword evidence="2" id="KW-1185">Reference proteome</keyword>
<sequence>MSNISERLLSIVCRLGASCNRPDCPFQHFREVFQGESIERHRGTVLDIHGDDYFGHYMKNLTKSALSVPDASNDSNRQPSSVVSASTNLEQEDATVLVKPKDVKNLPLVSSAPPIQEDKITIASQQFSSDAAIARKAASKQEKEPNARIKIRKRLGQTEFFDLPAAKKAKVKANPRPSVSFDFAKAGVKPAAEPLGKEEVKSTVSESFVMPVRIGGISVGNGSTLEKELCGEKPKDVDFQNHVEETSRPIIEKENVIDVDCVPSAAIVKKKIKKNGPQKAGRRIDSEDDEVVENKPRAAGVVEAKQVSEPGLSTEAMKKQQKSFRLASKILVPEDKQDPALNSSSSDTEEEKIEVVKSPKWDKHPIVIQQKLPVWKASPSTAGIISLSSEFSNQEKELSESKFVKKSPFDFHFNAEDVASKNNIGAHLVDVKNSCGSNEWPLQAKIPLARTESNWHHKPRPSLLPSTKKVVRQPKKSQLRGSKEKPSISVCLPINSQNQMVNYQARQNCVDRLLKAHLSVANTNENQAKEKARQDESNILNRSSTKEAYFKALTDHIKRITEVSIVRT</sequence>
<evidence type="ECO:0000313" key="3">
    <source>
        <dbReference type="WBParaSite" id="jg8108"/>
    </source>
</evidence>
<protein>
    <submittedName>
        <fullName evidence="3">Uncharacterized protein</fullName>
    </submittedName>
</protein>
<dbReference type="WBParaSite" id="jg8108">
    <property type="protein sequence ID" value="jg8108"/>
    <property type="gene ID" value="jg8108"/>
</dbReference>
<evidence type="ECO:0000313" key="2">
    <source>
        <dbReference type="Proteomes" id="UP000887574"/>
    </source>
</evidence>
<dbReference type="Proteomes" id="UP000887574">
    <property type="component" value="Unplaced"/>
</dbReference>
<evidence type="ECO:0000256" key="1">
    <source>
        <dbReference type="SAM" id="MobiDB-lite"/>
    </source>
</evidence>
<organism evidence="2 3">
    <name type="scientific">Ditylenchus dipsaci</name>
    <dbReference type="NCBI Taxonomy" id="166011"/>
    <lineage>
        <taxon>Eukaryota</taxon>
        <taxon>Metazoa</taxon>
        <taxon>Ecdysozoa</taxon>
        <taxon>Nematoda</taxon>
        <taxon>Chromadorea</taxon>
        <taxon>Rhabditida</taxon>
        <taxon>Tylenchina</taxon>
        <taxon>Tylenchomorpha</taxon>
        <taxon>Sphaerularioidea</taxon>
        <taxon>Anguinidae</taxon>
        <taxon>Anguininae</taxon>
        <taxon>Ditylenchus</taxon>
    </lineage>
</organism>
<accession>A0A915EPI4</accession>
<feature type="region of interest" description="Disordered" evidence="1">
    <location>
        <begin position="451"/>
        <end position="484"/>
    </location>
</feature>